<dbReference type="AlphaFoldDB" id="A0A383C3W1"/>
<organism evidence="2">
    <name type="scientific">marine metagenome</name>
    <dbReference type="NCBI Taxonomy" id="408172"/>
    <lineage>
        <taxon>unclassified sequences</taxon>
        <taxon>metagenomes</taxon>
        <taxon>ecological metagenomes</taxon>
    </lineage>
</organism>
<feature type="transmembrane region" description="Helical" evidence="1">
    <location>
        <begin position="13"/>
        <end position="31"/>
    </location>
</feature>
<keyword evidence="1" id="KW-1133">Transmembrane helix</keyword>
<proteinExistence type="predicted"/>
<keyword evidence="1" id="KW-0472">Membrane</keyword>
<keyword evidence="1" id="KW-0812">Transmembrane</keyword>
<dbReference type="EMBL" id="UINC01205789">
    <property type="protein sequence ID" value="SVE27126.1"/>
    <property type="molecule type" value="Genomic_DNA"/>
</dbReference>
<feature type="non-terminal residue" evidence="2">
    <location>
        <position position="52"/>
    </location>
</feature>
<protein>
    <submittedName>
        <fullName evidence="2">Uncharacterized protein</fullName>
    </submittedName>
</protein>
<name>A0A383C3W1_9ZZZZ</name>
<evidence type="ECO:0000313" key="2">
    <source>
        <dbReference type="EMBL" id="SVE27126.1"/>
    </source>
</evidence>
<reference evidence="2" key="1">
    <citation type="submission" date="2018-05" db="EMBL/GenBank/DDBJ databases">
        <authorList>
            <person name="Lanie J.A."/>
            <person name="Ng W.-L."/>
            <person name="Kazmierczak K.M."/>
            <person name="Andrzejewski T.M."/>
            <person name="Davidsen T.M."/>
            <person name="Wayne K.J."/>
            <person name="Tettelin H."/>
            <person name="Glass J.I."/>
            <person name="Rusch D."/>
            <person name="Podicherti R."/>
            <person name="Tsui H.-C.T."/>
            <person name="Winkler M.E."/>
        </authorList>
    </citation>
    <scope>NUCLEOTIDE SEQUENCE</scope>
</reference>
<accession>A0A383C3W1</accession>
<gene>
    <name evidence="2" type="ORF">METZ01_LOCUS479980</name>
</gene>
<sequence>MISHETKQLVRSGSLWSILGLIVFAVVFAAWSGGRSVARQLQGADAAAAFED</sequence>
<evidence type="ECO:0000256" key="1">
    <source>
        <dbReference type="SAM" id="Phobius"/>
    </source>
</evidence>